<evidence type="ECO:0000313" key="5">
    <source>
        <dbReference type="EMBL" id="NML35223.1"/>
    </source>
</evidence>
<evidence type="ECO:0000256" key="1">
    <source>
        <dbReference type="ARBA" id="ARBA00022614"/>
    </source>
</evidence>
<dbReference type="Gene3D" id="3.30.200.20">
    <property type="entry name" value="Phosphorylase Kinase, domain 1"/>
    <property type="match status" value="1"/>
</dbReference>
<dbReference type="InterPro" id="IPR050216">
    <property type="entry name" value="LRR_domain-containing"/>
</dbReference>
<dbReference type="Gene3D" id="1.10.510.10">
    <property type="entry name" value="Transferase(Phosphotransferase) domain 1"/>
    <property type="match status" value="1"/>
</dbReference>
<dbReference type="GO" id="GO:0005524">
    <property type="term" value="F:ATP binding"/>
    <property type="evidence" value="ECO:0007669"/>
    <property type="project" value="UniProtKB-UniRule"/>
</dbReference>
<dbReference type="GO" id="GO:0004672">
    <property type="term" value="F:protein kinase activity"/>
    <property type="evidence" value="ECO:0007669"/>
    <property type="project" value="InterPro"/>
</dbReference>
<dbReference type="Gene3D" id="3.80.10.10">
    <property type="entry name" value="Ribonuclease Inhibitor"/>
    <property type="match status" value="2"/>
</dbReference>
<dbReference type="GO" id="GO:0005737">
    <property type="term" value="C:cytoplasm"/>
    <property type="evidence" value="ECO:0007669"/>
    <property type="project" value="TreeGrafter"/>
</dbReference>
<evidence type="ECO:0000259" key="4">
    <source>
        <dbReference type="PROSITE" id="PS50011"/>
    </source>
</evidence>
<keyword evidence="3" id="KW-0547">Nucleotide-binding</keyword>
<dbReference type="PANTHER" id="PTHR48051">
    <property type="match status" value="1"/>
</dbReference>
<dbReference type="InterPro" id="IPR011009">
    <property type="entry name" value="Kinase-like_dom_sf"/>
</dbReference>
<accession>A0A7Y0FGM3</accession>
<dbReference type="PROSITE" id="PS51450">
    <property type="entry name" value="LRR"/>
    <property type="match status" value="1"/>
</dbReference>
<keyword evidence="6" id="KW-1185">Reference proteome</keyword>
<feature type="binding site" evidence="3">
    <location>
        <position position="241"/>
    </location>
    <ligand>
        <name>ATP</name>
        <dbReference type="ChEBI" id="CHEBI:30616"/>
    </ligand>
</feature>
<dbReference type="InterPro" id="IPR017441">
    <property type="entry name" value="Protein_kinase_ATP_BS"/>
</dbReference>
<sequence length="462" mass="50725">MTTTLEQLRAGQLAGARQLKLACGLSEFPREIFDLADTLEVLDLSNNALTALPDDLPRLRKLRIVFASNNPFTELPGVLGECAQLSMIGFKANRIREVPARALPQHLRWLILTDNEIERLPAELGRCTQLQKLMLAGNRLRTLPDELATCSRLELLRLAANRFDALPRWLLRLPRLSWLAYAGNPFNAAFEHTALSDTPIRTIRWDALTLEQQLGEGASGVIHRATWREDGERATRPVAVKLFKGAVTSDGLPDCEMAACIRAGDHPNLIPVLGKLIGHPADTHGLVMDLIEPRFANLAGPPSLASCTRDIYCDDARFDLASVLGIARGIAEVASHLHRRGVMHGDLYAHNILHGGAGQALLGDFGAASFYDANDRELGIALQRLEVRAYGCLLEELLERCNAFDGLAGLDELPQSATQLATQLADLKTRCLSEDIDSRPLFDEIAAHVASLDRQRCEGDKP</sequence>
<name>A0A7Y0FGM3_9BURK</name>
<dbReference type="EMBL" id="JABBFZ010000033">
    <property type="protein sequence ID" value="NML35223.1"/>
    <property type="molecule type" value="Genomic_DNA"/>
</dbReference>
<comment type="caution">
    <text evidence="5">The sequence shown here is derived from an EMBL/GenBank/DDBJ whole genome shotgun (WGS) entry which is preliminary data.</text>
</comment>
<dbReference type="InterPro" id="IPR000719">
    <property type="entry name" value="Prot_kinase_dom"/>
</dbReference>
<dbReference type="Pfam" id="PF00560">
    <property type="entry name" value="LRR_1"/>
    <property type="match status" value="1"/>
</dbReference>
<organism evidence="5 6">
    <name type="scientific">Paraburkholderia antibiotica</name>
    <dbReference type="NCBI Taxonomy" id="2728839"/>
    <lineage>
        <taxon>Bacteria</taxon>
        <taxon>Pseudomonadati</taxon>
        <taxon>Pseudomonadota</taxon>
        <taxon>Betaproteobacteria</taxon>
        <taxon>Burkholderiales</taxon>
        <taxon>Burkholderiaceae</taxon>
        <taxon>Paraburkholderia</taxon>
    </lineage>
</organism>
<dbReference type="SUPFAM" id="SSF56112">
    <property type="entry name" value="Protein kinase-like (PK-like)"/>
    <property type="match status" value="1"/>
</dbReference>
<dbReference type="Pfam" id="PF13855">
    <property type="entry name" value="LRR_8"/>
    <property type="match status" value="1"/>
</dbReference>
<keyword evidence="5" id="KW-0808">Transferase</keyword>
<evidence type="ECO:0000256" key="2">
    <source>
        <dbReference type="ARBA" id="ARBA00022737"/>
    </source>
</evidence>
<dbReference type="AlphaFoldDB" id="A0A7Y0FGM3"/>
<dbReference type="InterPro" id="IPR001245">
    <property type="entry name" value="Ser-Thr/Tyr_kinase_cat_dom"/>
</dbReference>
<keyword evidence="2" id="KW-0677">Repeat</keyword>
<keyword evidence="5" id="KW-0418">Kinase</keyword>
<evidence type="ECO:0000313" key="6">
    <source>
        <dbReference type="Proteomes" id="UP000583127"/>
    </source>
</evidence>
<reference evidence="5 6" key="1">
    <citation type="submission" date="2020-04" db="EMBL/GenBank/DDBJ databases">
        <title>Paraburkholderia sp. G-4-1-8 isolated from soil.</title>
        <authorList>
            <person name="Dahal R.H."/>
        </authorList>
    </citation>
    <scope>NUCLEOTIDE SEQUENCE [LARGE SCALE GENOMIC DNA]</scope>
    <source>
        <strain evidence="5 6">G-4-1-8</strain>
    </source>
</reference>
<gene>
    <name evidence="5" type="ORF">HHL14_30920</name>
</gene>
<feature type="domain" description="Protein kinase" evidence="4">
    <location>
        <begin position="208"/>
        <end position="462"/>
    </location>
</feature>
<dbReference type="PROSITE" id="PS50011">
    <property type="entry name" value="PROTEIN_KINASE_DOM"/>
    <property type="match status" value="1"/>
</dbReference>
<keyword evidence="3" id="KW-0067">ATP-binding</keyword>
<dbReference type="InterPro" id="IPR001611">
    <property type="entry name" value="Leu-rich_rpt"/>
</dbReference>
<dbReference type="InterPro" id="IPR003591">
    <property type="entry name" value="Leu-rich_rpt_typical-subtyp"/>
</dbReference>
<dbReference type="SUPFAM" id="SSF52058">
    <property type="entry name" value="L domain-like"/>
    <property type="match status" value="1"/>
</dbReference>
<protein>
    <submittedName>
        <fullName evidence="5">Serine/threonine-protein kinase</fullName>
    </submittedName>
</protein>
<dbReference type="PROSITE" id="PS00107">
    <property type="entry name" value="PROTEIN_KINASE_ATP"/>
    <property type="match status" value="1"/>
</dbReference>
<keyword evidence="1" id="KW-0433">Leucine-rich repeat</keyword>
<dbReference type="PANTHER" id="PTHR48051:SF1">
    <property type="entry name" value="RAS SUPPRESSOR PROTEIN 1"/>
    <property type="match status" value="1"/>
</dbReference>
<dbReference type="SMART" id="SM00364">
    <property type="entry name" value="LRR_BAC"/>
    <property type="match status" value="4"/>
</dbReference>
<dbReference type="SMART" id="SM00369">
    <property type="entry name" value="LRR_TYP"/>
    <property type="match status" value="5"/>
</dbReference>
<dbReference type="Pfam" id="PF07714">
    <property type="entry name" value="PK_Tyr_Ser-Thr"/>
    <property type="match status" value="1"/>
</dbReference>
<dbReference type="Proteomes" id="UP000583127">
    <property type="component" value="Unassembled WGS sequence"/>
</dbReference>
<dbReference type="RefSeq" id="WP_169501404.1">
    <property type="nucleotide sequence ID" value="NZ_JABBFZ010000033.1"/>
</dbReference>
<dbReference type="InterPro" id="IPR032675">
    <property type="entry name" value="LRR_dom_sf"/>
</dbReference>
<proteinExistence type="predicted"/>
<evidence type="ECO:0000256" key="3">
    <source>
        <dbReference type="PROSITE-ProRule" id="PRU10141"/>
    </source>
</evidence>